<accession>A0A9N9AFG8</accession>
<sequence>MIFPHLDGNLVIIHLWVLGETDPTYYIIQDSQINRAACIVDTSFFSEIEQPQPSIISSGERLKRIENNVYSIPYERAGCMLPNHNTSTQRIIKTRTIAAGLQAKIVLW</sequence>
<keyword evidence="2" id="KW-1185">Reference proteome</keyword>
<protein>
    <submittedName>
        <fullName evidence="1">12728_t:CDS:1</fullName>
    </submittedName>
</protein>
<dbReference type="Proteomes" id="UP000789570">
    <property type="component" value="Unassembled WGS sequence"/>
</dbReference>
<evidence type="ECO:0000313" key="2">
    <source>
        <dbReference type="Proteomes" id="UP000789570"/>
    </source>
</evidence>
<name>A0A9N9AFG8_9GLOM</name>
<dbReference type="EMBL" id="CAJVPQ010001071">
    <property type="protein sequence ID" value="CAG8530629.1"/>
    <property type="molecule type" value="Genomic_DNA"/>
</dbReference>
<comment type="caution">
    <text evidence="1">The sequence shown here is derived from an EMBL/GenBank/DDBJ whole genome shotgun (WGS) entry which is preliminary data.</text>
</comment>
<evidence type="ECO:0000313" key="1">
    <source>
        <dbReference type="EMBL" id="CAG8530629.1"/>
    </source>
</evidence>
<gene>
    <name evidence="1" type="ORF">FCALED_LOCUS5157</name>
</gene>
<proteinExistence type="predicted"/>
<organism evidence="1 2">
    <name type="scientific">Funneliformis caledonium</name>
    <dbReference type="NCBI Taxonomy" id="1117310"/>
    <lineage>
        <taxon>Eukaryota</taxon>
        <taxon>Fungi</taxon>
        <taxon>Fungi incertae sedis</taxon>
        <taxon>Mucoromycota</taxon>
        <taxon>Glomeromycotina</taxon>
        <taxon>Glomeromycetes</taxon>
        <taxon>Glomerales</taxon>
        <taxon>Glomeraceae</taxon>
        <taxon>Funneliformis</taxon>
    </lineage>
</organism>
<reference evidence="1" key="1">
    <citation type="submission" date="2021-06" db="EMBL/GenBank/DDBJ databases">
        <authorList>
            <person name="Kallberg Y."/>
            <person name="Tangrot J."/>
            <person name="Rosling A."/>
        </authorList>
    </citation>
    <scope>NUCLEOTIDE SEQUENCE</scope>
    <source>
        <strain evidence="1">UK204</strain>
    </source>
</reference>
<dbReference type="AlphaFoldDB" id="A0A9N9AFG8"/>